<reference evidence="3" key="1">
    <citation type="submission" date="2016-10" db="EMBL/GenBank/DDBJ databases">
        <authorList>
            <person name="Varghese N."/>
            <person name="Submissions S."/>
        </authorList>
    </citation>
    <scope>NUCLEOTIDE SEQUENCE [LARGE SCALE GENOMIC DNA]</scope>
    <source>
        <strain evidence="3">DSM 3669</strain>
    </source>
</reference>
<dbReference type="SUPFAM" id="SSF52218">
    <property type="entry name" value="Flavoproteins"/>
    <property type="match status" value="1"/>
</dbReference>
<feature type="domain" description="Flavodoxin-like" evidence="1">
    <location>
        <begin position="7"/>
        <end position="160"/>
    </location>
</feature>
<dbReference type="AlphaFoldDB" id="A0A1I6EGJ2"/>
<evidence type="ECO:0000313" key="3">
    <source>
        <dbReference type="Proteomes" id="UP000199584"/>
    </source>
</evidence>
<dbReference type="Proteomes" id="UP000199584">
    <property type="component" value="Unassembled WGS sequence"/>
</dbReference>
<proteinExistence type="predicted"/>
<dbReference type="EMBL" id="FOYM01000041">
    <property type="protein sequence ID" value="SFR16592.1"/>
    <property type="molecule type" value="Genomic_DNA"/>
</dbReference>
<dbReference type="Gene3D" id="3.40.50.360">
    <property type="match status" value="1"/>
</dbReference>
<protein>
    <submittedName>
        <fullName evidence="2">Flavodoxin</fullName>
    </submittedName>
</protein>
<dbReference type="STRING" id="39060.SAMN05660706_14110"/>
<dbReference type="RefSeq" id="WP_092487397.1">
    <property type="nucleotide sequence ID" value="NZ_FOYM01000041.1"/>
</dbReference>
<gene>
    <name evidence="2" type="ORF">SAMN05660706_14110</name>
</gene>
<sequence>MSKTKNILVAYFSHSGNTQVIANQIYESVGGDIFKIVTVDPYPTNYNAVVNLAKQEQKNDYRPELATKVENMDSYDVIFVGYPNWWATMPMAVFTFLEEYDFAGKTIIPFCTHEGSALGRSVDDITKLCPQSTILDGLAIRGRNVTNAKKDVLEWLRELGIID</sequence>
<dbReference type="InterPro" id="IPR029039">
    <property type="entry name" value="Flavoprotein-like_sf"/>
</dbReference>
<evidence type="ECO:0000313" key="2">
    <source>
        <dbReference type="EMBL" id="SFR16592.1"/>
    </source>
</evidence>
<accession>A0A1I6EGJ2</accession>
<keyword evidence="3" id="KW-1185">Reference proteome</keyword>
<dbReference type="PANTHER" id="PTHR39201">
    <property type="entry name" value="EXPORTED PROTEIN-RELATED"/>
    <property type="match status" value="1"/>
</dbReference>
<organism evidence="2 3">
    <name type="scientific">Desulfoscipio geothermicus DSM 3669</name>
    <dbReference type="NCBI Taxonomy" id="1121426"/>
    <lineage>
        <taxon>Bacteria</taxon>
        <taxon>Bacillati</taxon>
        <taxon>Bacillota</taxon>
        <taxon>Clostridia</taxon>
        <taxon>Eubacteriales</taxon>
        <taxon>Desulfallaceae</taxon>
        <taxon>Desulfoscipio</taxon>
    </lineage>
</organism>
<dbReference type="Pfam" id="PF12682">
    <property type="entry name" value="Flavodoxin_4"/>
    <property type="match status" value="1"/>
</dbReference>
<dbReference type="InterPro" id="IPR008254">
    <property type="entry name" value="Flavodoxin/NO_synth"/>
</dbReference>
<dbReference type="PANTHER" id="PTHR39201:SF1">
    <property type="entry name" value="FLAVODOXIN-LIKE DOMAIN-CONTAINING PROTEIN"/>
    <property type="match status" value="1"/>
</dbReference>
<dbReference type="GO" id="GO:0016651">
    <property type="term" value="F:oxidoreductase activity, acting on NAD(P)H"/>
    <property type="evidence" value="ECO:0007669"/>
    <property type="project" value="UniProtKB-ARBA"/>
</dbReference>
<dbReference type="OrthoDB" id="9806505at2"/>
<dbReference type="GO" id="GO:0010181">
    <property type="term" value="F:FMN binding"/>
    <property type="evidence" value="ECO:0007669"/>
    <property type="project" value="InterPro"/>
</dbReference>
<dbReference type="PROSITE" id="PS50902">
    <property type="entry name" value="FLAVODOXIN_LIKE"/>
    <property type="match status" value="1"/>
</dbReference>
<name>A0A1I6EGJ2_9FIRM</name>
<evidence type="ECO:0000259" key="1">
    <source>
        <dbReference type="PROSITE" id="PS50902"/>
    </source>
</evidence>